<dbReference type="CDD" id="cd13836">
    <property type="entry name" value="IHF_B"/>
    <property type="match status" value="1"/>
</dbReference>
<dbReference type="InterPro" id="IPR000119">
    <property type="entry name" value="Hist_DNA-bd"/>
</dbReference>
<dbReference type="SMART" id="SM00411">
    <property type="entry name" value="BHL"/>
    <property type="match status" value="1"/>
</dbReference>
<evidence type="ECO:0000313" key="2">
    <source>
        <dbReference type="EMBL" id="OGL44888.1"/>
    </source>
</evidence>
<dbReference type="PANTHER" id="PTHR33175:SF2">
    <property type="entry name" value="INTEGRATION HOST FACTOR SUBUNIT ALPHA"/>
    <property type="match status" value="1"/>
</dbReference>
<gene>
    <name evidence="2" type="ORF">A2161_20865</name>
</gene>
<dbReference type="GO" id="GO:0005829">
    <property type="term" value="C:cytosol"/>
    <property type="evidence" value="ECO:0007669"/>
    <property type="project" value="TreeGrafter"/>
</dbReference>
<dbReference type="GO" id="GO:0003677">
    <property type="term" value="F:DNA binding"/>
    <property type="evidence" value="ECO:0007669"/>
    <property type="project" value="InterPro"/>
</dbReference>
<proteinExistence type="inferred from homology"/>
<comment type="similarity">
    <text evidence="1">Belongs to the bacterial histone-like protein family.</text>
</comment>
<dbReference type="PRINTS" id="PR01727">
    <property type="entry name" value="DNABINDINGHU"/>
</dbReference>
<dbReference type="EMBL" id="MGDD01000200">
    <property type="protein sequence ID" value="OGL44888.1"/>
    <property type="molecule type" value="Genomic_DNA"/>
</dbReference>
<evidence type="ECO:0008006" key="4">
    <source>
        <dbReference type="Google" id="ProtNLM"/>
    </source>
</evidence>
<protein>
    <recommendedName>
        <fullName evidence="4">Integration host factor subunit alpha</fullName>
    </recommendedName>
</protein>
<dbReference type="Pfam" id="PF00216">
    <property type="entry name" value="Bac_DNA_binding"/>
    <property type="match status" value="1"/>
</dbReference>
<name>A0A1F7RUZ3_9BACT</name>
<dbReference type="Gene3D" id="4.10.520.10">
    <property type="entry name" value="IHF-like DNA-binding proteins"/>
    <property type="match status" value="1"/>
</dbReference>
<dbReference type="AlphaFoldDB" id="A0A1F7RUZ3"/>
<dbReference type="InterPro" id="IPR010992">
    <property type="entry name" value="IHF-like_DNA-bd_dom_sf"/>
</dbReference>
<sequence>MGTVTKADLVLDVYERHGGLSKNDVHDIVNLVFEHIKEKLINKEDVQLWGFGSFKVKHKHARRVLVPKSGAEAIVSERYIISFQPGKNLLERFSI</sequence>
<dbReference type="SUPFAM" id="SSF47729">
    <property type="entry name" value="IHF-like DNA-binding proteins"/>
    <property type="match status" value="1"/>
</dbReference>
<dbReference type="GO" id="GO:0030527">
    <property type="term" value="F:structural constituent of chromatin"/>
    <property type="evidence" value="ECO:0007669"/>
    <property type="project" value="InterPro"/>
</dbReference>
<reference evidence="2 3" key="1">
    <citation type="journal article" date="2016" name="Nat. Commun.">
        <title>Thousands of microbial genomes shed light on interconnected biogeochemical processes in an aquifer system.</title>
        <authorList>
            <person name="Anantharaman K."/>
            <person name="Brown C.T."/>
            <person name="Hug L.A."/>
            <person name="Sharon I."/>
            <person name="Castelle C.J."/>
            <person name="Probst A.J."/>
            <person name="Thomas B.C."/>
            <person name="Singh A."/>
            <person name="Wilkins M.J."/>
            <person name="Karaoz U."/>
            <person name="Brodie E.L."/>
            <person name="Williams K.H."/>
            <person name="Hubbard S.S."/>
            <person name="Banfield J.F."/>
        </authorList>
    </citation>
    <scope>NUCLEOTIDE SEQUENCE [LARGE SCALE GENOMIC DNA]</scope>
</reference>
<accession>A0A1F7RUZ3</accession>
<dbReference type="Proteomes" id="UP000179266">
    <property type="component" value="Unassembled WGS sequence"/>
</dbReference>
<comment type="caution">
    <text evidence="2">The sequence shown here is derived from an EMBL/GenBank/DDBJ whole genome shotgun (WGS) entry which is preliminary data.</text>
</comment>
<evidence type="ECO:0000313" key="3">
    <source>
        <dbReference type="Proteomes" id="UP000179266"/>
    </source>
</evidence>
<evidence type="ECO:0000256" key="1">
    <source>
        <dbReference type="RuleBase" id="RU003939"/>
    </source>
</evidence>
<organism evidence="2 3">
    <name type="scientific">Candidatus Schekmanbacteria bacterium RBG_13_48_7</name>
    <dbReference type="NCBI Taxonomy" id="1817878"/>
    <lineage>
        <taxon>Bacteria</taxon>
        <taxon>Candidatus Schekmaniibacteriota</taxon>
    </lineage>
</organism>
<dbReference type="PANTHER" id="PTHR33175">
    <property type="entry name" value="DNA-BINDING PROTEIN HU"/>
    <property type="match status" value="1"/>
</dbReference>